<name>A0A7I7WIX2_MYCGU</name>
<dbReference type="KEGG" id="mgad:MGAD_14150"/>
<dbReference type="RefSeq" id="WP_163685840.1">
    <property type="nucleotide sequence ID" value="NZ_AP022608.1"/>
</dbReference>
<evidence type="ECO:0000313" key="3">
    <source>
        <dbReference type="Proteomes" id="UP000466187"/>
    </source>
</evidence>
<gene>
    <name evidence="2" type="ORF">MGAD_14150</name>
</gene>
<feature type="region of interest" description="Disordered" evidence="1">
    <location>
        <begin position="258"/>
        <end position="282"/>
    </location>
</feature>
<dbReference type="EMBL" id="AP022608">
    <property type="protein sequence ID" value="BBZ17080.1"/>
    <property type="molecule type" value="Genomic_DNA"/>
</dbReference>
<sequence length="282" mass="30145">MAMNAGASLPAARQLCEQVAAAGGVVPPVLTQLLDAVTLLAEHPAPRDPVKPIVAAAAAGELTDETLTELLAAAARDAAAADYRGSIRARVETAVLDRFHRALVAGAADEILDSLRESFTEAATQLTDALATVDTSVDPRQLADQGTAEELAAYRSIRPAVQRLDEIASLAALFGPRSISWAVIDQPDVIEMRGVVDEALMTTDSDLMQAGAAFRARRSDIRSSPWLRLTPRLNSISQAKERLRQFAETAWDELNANPPATFDERGNTVPIPRTNPYEAVDA</sequence>
<accession>A0A7I7WIX2</accession>
<evidence type="ECO:0000256" key="1">
    <source>
        <dbReference type="SAM" id="MobiDB-lite"/>
    </source>
</evidence>
<proteinExistence type="predicted"/>
<reference evidence="2 3" key="1">
    <citation type="journal article" date="2019" name="Emerg. Microbes Infect.">
        <title>Comprehensive subspecies identification of 175 nontuberculous mycobacteria species based on 7547 genomic profiles.</title>
        <authorList>
            <person name="Matsumoto Y."/>
            <person name="Kinjo T."/>
            <person name="Motooka D."/>
            <person name="Nabeya D."/>
            <person name="Jung N."/>
            <person name="Uechi K."/>
            <person name="Horii T."/>
            <person name="Iida T."/>
            <person name="Fujita J."/>
            <person name="Nakamura S."/>
        </authorList>
    </citation>
    <scope>NUCLEOTIDE SEQUENCE [LARGE SCALE GENOMIC DNA]</scope>
    <source>
        <strain evidence="2 3">JCM 12688</strain>
    </source>
</reference>
<protein>
    <submittedName>
        <fullName evidence="2">Uncharacterized protein</fullName>
    </submittedName>
</protein>
<evidence type="ECO:0000313" key="2">
    <source>
        <dbReference type="EMBL" id="BBZ17080.1"/>
    </source>
</evidence>
<dbReference type="Proteomes" id="UP000466187">
    <property type="component" value="Chromosome"/>
</dbReference>
<organism evidence="2 3">
    <name type="scientific">Mycolicibacterium gadium</name>
    <name type="common">Mycobacterium gadium</name>
    <dbReference type="NCBI Taxonomy" id="1794"/>
    <lineage>
        <taxon>Bacteria</taxon>
        <taxon>Bacillati</taxon>
        <taxon>Actinomycetota</taxon>
        <taxon>Actinomycetes</taxon>
        <taxon>Mycobacteriales</taxon>
        <taxon>Mycobacteriaceae</taxon>
        <taxon>Mycolicibacterium</taxon>
    </lineage>
</organism>
<dbReference type="AlphaFoldDB" id="A0A7I7WIX2"/>